<dbReference type="InterPro" id="IPR018511">
    <property type="entry name" value="Hemolysin-typ_Ca-bd_CS"/>
</dbReference>
<evidence type="ECO:0000313" key="2">
    <source>
        <dbReference type="Proteomes" id="UP000183371"/>
    </source>
</evidence>
<feature type="non-terminal residue" evidence="1">
    <location>
        <position position="1"/>
    </location>
</feature>
<dbReference type="Gene3D" id="2.150.10.10">
    <property type="entry name" value="Serralysin-like metalloprotease, C-terminal"/>
    <property type="match status" value="1"/>
</dbReference>
<organism evidence="1 2">
    <name type="scientific">Pseudovibrio denitrificans</name>
    <dbReference type="NCBI Taxonomy" id="258256"/>
    <lineage>
        <taxon>Bacteria</taxon>
        <taxon>Pseudomonadati</taxon>
        <taxon>Pseudomonadota</taxon>
        <taxon>Alphaproteobacteria</taxon>
        <taxon>Hyphomicrobiales</taxon>
        <taxon>Stappiaceae</taxon>
        <taxon>Pseudovibrio</taxon>
    </lineage>
</organism>
<sequence>YVSIENATGSDAYGDSLTGDSGNNRLSGYGGNDTLNGAAGNDNLHGGKGNDTFVFEGTSFGRDVIEDFAAGHGAGDVIQLKGTGLTSFADVLARTSASGSNTLIQINTTNTITIRNTIPGDLHADDFRTEPEVFAIEEAHCPDVINMKTLTATPQIRLEDGKCQQLPSQAITIKTTKETCEDPSKFIHKLNEGFSIGLERLYYDKGGRIFVTNCQRSEAVYQHYTTNDGSWKHNDEELKSYRLSVIKFDFNSVPYPLAIDVLEPNAPETEYTLKSIRDIPTDNDRYYEDCNSFLRTRREETYQRPDQSEFIRFHGYGLPIKEGDKCIKTTETKKNYVNSRVKVSHDIKGSKVTIFSLSTETVINLRKGTRTISSGPFWKPTCTLEPIPSGPRCSTITHYASAKVTDTYDTFNRTKIEYPNGSASYSEWEATGPWSETLECEKRAIVYENPGDRTTCGRSDN</sequence>
<evidence type="ECO:0000313" key="1">
    <source>
        <dbReference type="EMBL" id="SFU17420.1"/>
    </source>
</evidence>
<dbReference type="AlphaFoldDB" id="A0A1I7E0G1"/>
<reference evidence="2" key="1">
    <citation type="submission" date="2016-10" db="EMBL/GenBank/DDBJ databases">
        <authorList>
            <person name="Varghese N."/>
            <person name="Submissions S."/>
        </authorList>
    </citation>
    <scope>NUCLEOTIDE SEQUENCE [LARGE SCALE GENOMIC DNA]</scope>
    <source>
        <strain evidence="2">DSM 17465</strain>
    </source>
</reference>
<evidence type="ECO:0008006" key="3">
    <source>
        <dbReference type="Google" id="ProtNLM"/>
    </source>
</evidence>
<dbReference type="GO" id="GO:0005509">
    <property type="term" value="F:calcium ion binding"/>
    <property type="evidence" value="ECO:0007669"/>
    <property type="project" value="InterPro"/>
</dbReference>
<dbReference type="Proteomes" id="UP000183371">
    <property type="component" value="Unassembled WGS sequence"/>
</dbReference>
<dbReference type="PROSITE" id="PS00330">
    <property type="entry name" value="HEMOLYSIN_CALCIUM"/>
    <property type="match status" value="1"/>
</dbReference>
<dbReference type="PRINTS" id="PR00313">
    <property type="entry name" value="CABNDNGRPT"/>
</dbReference>
<protein>
    <recommendedName>
        <fullName evidence="3">Hemolysin-type calcium-binding repeat-containing protein</fullName>
    </recommendedName>
</protein>
<gene>
    <name evidence="1" type="ORF">SAMN05444141_1212</name>
</gene>
<dbReference type="SUPFAM" id="SSF51120">
    <property type="entry name" value="beta-Roll"/>
    <property type="match status" value="1"/>
</dbReference>
<dbReference type="EMBL" id="FPBD01000021">
    <property type="protein sequence ID" value="SFU17420.1"/>
    <property type="molecule type" value="Genomic_DNA"/>
</dbReference>
<accession>A0A1I7E0G1</accession>
<name>A0A1I7E0G1_9HYPH</name>
<dbReference type="InterPro" id="IPR001343">
    <property type="entry name" value="Hemolysn_Ca-bd"/>
</dbReference>
<keyword evidence="2" id="KW-1185">Reference proteome</keyword>
<dbReference type="InterPro" id="IPR011049">
    <property type="entry name" value="Serralysin-like_metalloprot_C"/>
</dbReference>
<proteinExistence type="predicted"/>
<dbReference type="Pfam" id="PF00353">
    <property type="entry name" value="HemolysinCabind"/>
    <property type="match status" value="1"/>
</dbReference>